<dbReference type="EMBL" id="BLXT01001645">
    <property type="protein sequence ID" value="GFN87027.1"/>
    <property type="molecule type" value="Genomic_DNA"/>
</dbReference>
<gene>
    <name evidence="2" type="ORF">PoB_001353300</name>
</gene>
<protein>
    <submittedName>
        <fullName evidence="2">Uncharacterized protein</fullName>
    </submittedName>
</protein>
<reference evidence="2 3" key="1">
    <citation type="journal article" date="2021" name="Elife">
        <title>Chloroplast acquisition without the gene transfer in kleptoplastic sea slugs, Plakobranchus ocellatus.</title>
        <authorList>
            <person name="Maeda T."/>
            <person name="Takahashi S."/>
            <person name="Yoshida T."/>
            <person name="Shimamura S."/>
            <person name="Takaki Y."/>
            <person name="Nagai Y."/>
            <person name="Toyoda A."/>
            <person name="Suzuki Y."/>
            <person name="Arimoto A."/>
            <person name="Ishii H."/>
            <person name="Satoh N."/>
            <person name="Nishiyama T."/>
            <person name="Hasebe M."/>
            <person name="Maruyama T."/>
            <person name="Minagawa J."/>
            <person name="Obokata J."/>
            <person name="Shigenobu S."/>
        </authorList>
    </citation>
    <scope>NUCLEOTIDE SEQUENCE [LARGE SCALE GENOMIC DNA]</scope>
</reference>
<proteinExistence type="predicted"/>
<keyword evidence="3" id="KW-1185">Reference proteome</keyword>
<sequence>MYRRDLPPLQPGENIRYRHNGLWEPAQLISKTSVSQSYNIRKKYGNLWLNRQQLFSTAKKQLDITPTGDKHADEDPSLQLQPKVAPHQEPSDMPKRTRSGRVREPPEKIIL</sequence>
<accession>A0AAV3YXB8</accession>
<name>A0AAV3YXB8_9GAST</name>
<dbReference type="Proteomes" id="UP000735302">
    <property type="component" value="Unassembled WGS sequence"/>
</dbReference>
<evidence type="ECO:0000256" key="1">
    <source>
        <dbReference type="SAM" id="MobiDB-lite"/>
    </source>
</evidence>
<feature type="compositionally biased region" description="Basic and acidic residues" evidence="1">
    <location>
        <begin position="89"/>
        <end position="111"/>
    </location>
</feature>
<organism evidence="2 3">
    <name type="scientific">Plakobranchus ocellatus</name>
    <dbReference type="NCBI Taxonomy" id="259542"/>
    <lineage>
        <taxon>Eukaryota</taxon>
        <taxon>Metazoa</taxon>
        <taxon>Spiralia</taxon>
        <taxon>Lophotrochozoa</taxon>
        <taxon>Mollusca</taxon>
        <taxon>Gastropoda</taxon>
        <taxon>Heterobranchia</taxon>
        <taxon>Euthyneura</taxon>
        <taxon>Panpulmonata</taxon>
        <taxon>Sacoglossa</taxon>
        <taxon>Placobranchoidea</taxon>
        <taxon>Plakobranchidae</taxon>
        <taxon>Plakobranchus</taxon>
    </lineage>
</organism>
<dbReference type="AlphaFoldDB" id="A0AAV3YXB8"/>
<feature type="region of interest" description="Disordered" evidence="1">
    <location>
        <begin position="60"/>
        <end position="111"/>
    </location>
</feature>
<evidence type="ECO:0000313" key="3">
    <source>
        <dbReference type="Proteomes" id="UP000735302"/>
    </source>
</evidence>
<evidence type="ECO:0000313" key="2">
    <source>
        <dbReference type="EMBL" id="GFN87027.1"/>
    </source>
</evidence>
<comment type="caution">
    <text evidence="2">The sequence shown here is derived from an EMBL/GenBank/DDBJ whole genome shotgun (WGS) entry which is preliminary data.</text>
</comment>